<dbReference type="Gene3D" id="3.40.50.1110">
    <property type="entry name" value="SGNH hydrolase"/>
    <property type="match status" value="1"/>
</dbReference>
<feature type="domain" description="SGNH hydrolase-type esterase" evidence="2">
    <location>
        <begin position="8"/>
        <end position="182"/>
    </location>
</feature>
<dbReference type="EMBL" id="FOKG01000013">
    <property type="protein sequence ID" value="SFB47795.1"/>
    <property type="molecule type" value="Genomic_DNA"/>
</dbReference>
<evidence type="ECO:0000313" key="4">
    <source>
        <dbReference type="Proteomes" id="UP000243799"/>
    </source>
</evidence>
<protein>
    <submittedName>
        <fullName evidence="3">Lysophospholipase L1</fullName>
    </submittedName>
</protein>
<evidence type="ECO:0000259" key="2">
    <source>
        <dbReference type="Pfam" id="PF13472"/>
    </source>
</evidence>
<dbReference type="PANTHER" id="PTHR43784:SF2">
    <property type="entry name" value="GDSL-LIKE LIPASE_ACYLHYDROLASE, PUTATIVE (AFU_ORTHOLOGUE AFUA_2G00820)-RELATED"/>
    <property type="match status" value="1"/>
</dbReference>
<reference evidence="4" key="1">
    <citation type="submission" date="2016-10" db="EMBL/GenBank/DDBJ databases">
        <authorList>
            <person name="Varghese N."/>
            <person name="Submissions S."/>
        </authorList>
    </citation>
    <scope>NUCLEOTIDE SEQUENCE [LARGE SCALE GENOMIC DNA]</scope>
    <source>
        <strain evidence="4">CGMCC 4.3568</strain>
    </source>
</reference>
<dbReference type="InterPro" id="IPR036514">
    <property type="entry name" value="SGNH_hydro_sf"/>
</dbReference>
<dbReference type="STRING" id="490629.SAMN05216266_11359"/>
<dbReference type="Proteomes" id="UP000243799">
    <property type="component" value="Unassembled WGS sequence"/>
</dbReference>
<dbReference type="InterPro" id="IPR053140">
    <property type="entry name" value="GDSL_Rv0518-like"/>
</dbReference>
<dbReference type="OrthoDB" id="3465773at2"/>
<dbReference type="CDD" id="cd01832">
    <property type="entry name" value="SGNH_hydrolase_like_1"/>
    <property type="match status" value="1"/>
</dbReference>
<dbReference type="AlphaFoldDB" id="A0A1I1BBL4"/>
<keyword evidence="4" id="KW-1185">Reference proteome</keyword>
<gene>
    <name evidence="3" type="ORF">SAMN05216266_11359</name>
</gene>
<evidence type="ECO:0000313" key="3">
    <source>
        <dbReference type="EMBL" id="SFB47795.1"/>
    </source>
</evidence>
<evidence type="ECO:0000256" key="1">
    <source>
        <dbReference type="SAM" id="MobiDB-lite"/>
    </source>
</evidence>
<proteinExistence type="predicted"/>
<feature type="region of interest" description="Disordered" evidence="1">
    <location>
        <begin position="237"/>
        <end position="261"/>
    </location>
</feature>
<organism evidence="3 4">
    <name type="scientific">Amycolatopsis marina</name>
    <dbReference type="NCBI Taxonomy" id="490629"/>
    <lineage>
        <taxon>Bacteria</taxon>
        <taxon>Bacillati</taxon>
        <taxon>Actinomycetota</taxon>
        <taxon>Actinomycetes</taxon>
        <taxon>Pseudonocardiales</taxon>
        <taxon>Pseudonocardiaceae</taxon>
        <taxon>Amycolatopsis</taxon>
    </lineage>
</organism>
<name>A0A1I1BBL4_9PSEU</name>
<accession>A0A1I1BBL4</accession>
<dbReference type="SUPFAM" id="SSF52266">
    <property type="entry name" value="SGNH hydrolase"/>
    <property type="match status" value="1"/>
</dbReference>
<dbReference type="InterPro" id="IPR013830">
    <property type="entry name" value="SGNH_hydro"/>
</dbReference>
<dbReference type="Pfam" id="PF13472">
    <property type="entry name" value="Lipase_GDSL_2"/>
    <property type="match status" value="1"/>
</dbReference>
<dbReference type="PANTHER" id="PTHR43784">
    <property type="entry name" value="GDSL-LIKE LIPASE/ACYLHYDROLASE, PUTATIVE (AFU_ORTHOLOGUE AFUA_2G00820)-RELATED"/>
    <property type="match status" value="1"/>
</dbReference>
<sequence>MSYERFVVVGDSCAEGLDDPYPDGSRYRGWADLVAARLAADNPDLRYANLAVRGRRLDQIISEQFPAATTFRPDLVALFGGGNDVLTGGFDPDAVAGRVAEAVAKLTAVAPTVLVFTLSDLSQRMRMTRGLQPRIAALNSAIHSAAATHGALVVDLADDPSVRDLRYFGPDRLHLSEHGHRRLAGHLLRRLDVPFDRGWLEPLPGEPARPGMLGHARWVWREVRPVAVSRVRNRLVGRSPGDGFQPKRPELRPLAAAELES</sequence>